<evidence type="ECO:0000313" key="1">
    <source>
        <dbReference type="EMBL" id="KAF2629863.1"/>
    </source>
</evidence>
<comment type="caution">
    <text evidence="1">The sequence shown here is derived from an EMBL/GenBank/DDBJ whole genome shotgun (WGS) entry which is preliminary data.</text>
</comment>
<reference evidence="1" key="1">
    <citation type="journal article" date="2020" name="Stud. Mycol.">
        <title>101 Dothideomycetes genomes: a test case for predicting lifestyles and emergence of pathogens.</title>
        <authorList>
            <person name="Haridas S."/>
            <person name="Albert R."/>
            <person name="Binder M."/>
            <person name="Bloem J."/>
            <person name="Labutti K."/>
            <person name="Salamov A."/>
            <person name="Andreopoulos B."/>
            <person name="Baker S."/>
            <person name="Barry K."/>
            <person name="Bills G."/>
            <person name="Bluhm B."/>
            <person name="Cannon C."/>
            <person name="Castanera R."/>
            <person name="Culley D."/>
            <person name="Daum C."/>
            <person name="Ezra D."/>
            <person name="Gonzalez J."/>
            <person name="Henrissat B."/>
            <person name="Kuo A."/>
            <person name="Liang C."/>
            <person name="Lipzen A."/>
            <person name="Lutzoni F."/>
            <person name="Magnuson J."/>
            <person name="Mondo S."/>
            <person name="Nolan M."/>
            <person name="Ohm R."/>
            <person name="Pangilinan J."/>
            <person name="Park H.-J."/>
            <person name="Ramirez L."/>
            <person name="Alfaro M."/>
            <person name="Sun H."/>
            <person name="Tritt A."/>
            <person name="Yoshinaga Y."/>
            <person name="Zwiers L.-H."/>
            <person name="Turgeon B."/>
            <person name="Goodwin S."/>
            <person name="Spatafora J."/>
            <person name="Crous P."/>
            <person name="Grigoriev I."/>
        </authorList>
    </citation>
    <scope>NUCLEOTIDE SEQUENCE</scope>
    <source>
        <strain evidence="1">CBS 525.71</strain>
    </source>
</reference>
<evidence type="ECO:0000313" key="2">
    <source>
        <dbReference type="Proteomes" id="UP000799754"/>
    </source>
</evidence>
<proteinExistence type="predicted"/>
<dbReference type="EMBL" id="MU006708">
    <property type="protein sequence ID" value="KAF2629863.1"/>
    <property type="molecule type" value="Genomic_DNA"/>
</dbReference>
<dbReference type="Proteomes" id="UP000799754">
    <property type="component" value="Unassembled WGS sequence"/>
</dbReference>
<organism evidence="1 2">
    <name type="scientific">Macroventuria anomochaeta</name>
    <dbReference type="NCBI Taxonomy" id="301207"/>
    <lineage>
        <taxon>Eukaryota</taxon>
        <taxon>Fungi</taxon>
        <taxon>Dikarya</taxon>
        <taxon>Ascomycota</taxon>
        <taxon>Pezizomycotina</taxon>
        <taxon>Dothideomycetes</taxon>
        <taxon>Pleosporomycetidae</taxon>
        <taxon>Pleosporales</taxon>
        <taxon>Pleosporineae</taxon>
        <taxon>Didymellaceae</taxon>
        <taxon>Macroventuria</taxon>
    </lineage>
</organism>
<name>A0ACB6S7B8_9PLEO</name>
<accession>A0ACB6S7B8</accession>
<protein>
    <submittedName>
        <fullName evidence="1">Uncharacterized protein</fullName>
    </submittedName>
</protein>
<sequence>MQLAGALATCARRAVAMMAVGAVHGSVVCAGKRASGSSNVAGGGRPLKGCGGPTGGPTSTGVQVRGEGRSAGECTYSERLELAGGAGVS</sequence>
<keyword evidence="2" id="KW-1185">Reference proteome</keyword>
<gene>
    <name evidence="1" type="ORF">BU25DRAFT_260004</name>
</gene>